<dbReference type="Gene3D" id="3.30.920.30">
    <property type="entry name" value="Hypothetical protein"/>
    <property type="match status" value="1"/>
</dbReference>
<evidence type="ECO:0000256" key="4">
    <source>
        <dbReference type="ARBA" id="ARBA00022801"/>
    </source>
</evidence>
<dbReference type="Pfam" id="PF07927">
    <property type="entry name" value="HicA_toxin"/>
    <property type="match status" value="1"/>
</dbReference>
<reference evidence="7 8" key="1">
    <citation type="journal article" date="2014" name="Int. J. Syst. Evol. Microbiol.">
        <title>Nitrososphaera viennensis gen. nov., sp. nov., an aerobic and mesophilic, ammonia-oxidizing archaeon from soil and a member of the archaeal phylum Thaumarchaeota.</title>
        <authorList>
            <person name="Stieglmeier M."/>
            <person name="Klingl A."/>
            <person name="Alves R.J."/>
            <person name="Rittmann S.K."/>
            <person name="Melcher M."/>
            <person name="Leisch N."/>
            <person name="Schleper C."/>
        </authorList>
    </citation>
    <scope>NUCLEOTIDE SEQUENCE [LARGE SCALE GENOMIC DNA]</scope>
    <source>
        <strain evidence="7">EN76</strain>
    </source>
</reference>
<dbReference type="STRING" id="926571.NVIE_022290"/>
<keyword evidence="5" id="KW-0694">RNA-binding</keyword>
<evidence type="ECO:0000256" key="1">
    <source>
        <dbReference type="ARBA" id="ARBA00022649"/>
    </source>
</evidence>
<evidence type="ECO:0000256" key="2">
    <source>
        <dbReference type="ARBA" id="ARBA00022722"/>
    </source>
</evidence>
<dbReference type="EMBL" id="CP007536">
    <property type="protein sequence ID" value="AIC16489.1"/>
    <property type="molecule type" value="Genomic_DNA"/>
</dbReference>
<dbReference type="GO" id="GO:0003729">
    <property type="term" value="F:mRNA binding"/>
    <property type="evidence" value="ECO:0007669"/>
    <property type="project" value="InterPro"/>
</dbReference>
<dbReference type="SUPFAM" id="SSF54786">
    <property type="entry name" value="YcfA/nrd intein domain"/>
    <property type="match status" value="1"/>
</dbReference>
<dbReference type="InterPro" id="IPR012933">
    <property type="entry name" value="HicA_mRNA_interferase"/>
</dbReference>
<evidence type="ECO:0000256" key="5">
    <source>
        <dbReference type="ARBA" id="ARBA00022884"/>
    </source>
</evidence>
<dbReference type="HOGENOM" id="CLU_164851_6_0_2"/>
<organism evidence="7 8">
    <name type="scientific">Nitrososphaera viennensis EN76</name>
    <dbReference type="NCBI Taxonomy" id="926571"/>
    <lineage>
        <taxon>Archaea</taxon>
        <taxon>Nitrososphaerota</taxon>
        <taxon>Nitrososphaeria</taxon>
        <taxon>Nitrososphaerales</taxon>
        <taxon>Nitrososphaeraceae</taxon>
        <taxon>Nitrososphaera</taxon>
    </lineage>
</organism>
<dbReference type="GO" id="GO:0004519">
    <property type="term" value="F:endonuclease activity"/>
    <property type="evidence" value="ECO:0007669"/>
    <property type="project" value="UniProtKB-KW"/>
</dbReference>
<keyword evidence="2" id="KW-0540">Nuclease</keyword>
<dbReference type="PANTHER" id="PTHR34873:SF3">
    <property type="entry name" value="ADDICTION MODULE TOXIN, HICA FAMILY"/>
    <property type="match status" value="1"/>
</dbReference>
<keyword evidence="8" id="KW-1185">Reference proteome</keyword>
<dbReference type="InterPro" id="IPR038570">
    <property type="entry name" value="HicA_sf"/>
</dbReference>
<keyword evidence="4" id="KW-0378">Hydrolase</keyword>
<gene>
    <name evidence="7" type="ORF">NVIE_022290</name>
</gene>
<proteinExistence type="predicted"/>
<dbReference type="GO" id="GO:0016787">
    <property type="term" value="F:hydrolase activity"/>
    <property type="evidence" value="ECO:0007669"/>
    <property type="project" value="UniProtKB-KW"/>
</dbReference>
<name>A0A060HIT4_9ARCH</name>
<evidence type="ECO:0000256" key="6">
    <source>
        <dbReference type="ARBA" id="ARBA00023016"/>
    </source>
</evidence>
<dbReference type="Proteomes" id="UP000027093">
    <property type="component" value="Chromosome"/>
</dbReference>
<keyword evidence="3" id="KW-0255">Endonuclease</keyword>
<dbReference type="PANTHER" id="PTHR34873">
    <property type="entry name" value="SSR1766 PROTEIN"/>
    <property type="match status" value="1"/>
</dbReference>
<dbReference type="GeneID" id="74947470"/>
<dbReference type="RefSeq" id="WP_075055237.1">
    <property type="nucleotide sequence ID" value="NZ_CP007536.1"/>
</dbReference>
<evidence type="ECO:0000313" key="7">
    <source>
        <dbReference type="EMBL" id="AIC16489.1"/>
    </source>
</evidence>
<evidence type="ECO:0000313" key="8">
    <source>
        <dbReference type="Proteomes" id="UP000027093"/>
    </source>
</evidence>
<accession>A0A060HIT4</accession>
<keyword evidence="1" id="KW-1277">Toxin-antitoxin system</keyword>
<dbReference type="AlphaFoldDB" id="A0A060HIT4"/>
<dbReference type="OrthoDB" id="7619at2157"/>
<keyword evidence="6" id="KW-0346">Stress response</keyword>
<dbReference type="KEGG" id="nvn:NVIE_022290"/>
<protein>
    <submittedName>
        <fullName evidence="7">YcfA family protein</fullName>
    </submittedName>
</protein>
<evidence type="ECO:0000256" key="3">
    <source>
        <dbReference type="ARBA" id="ARBA00022759"/>
    </source>
</evidence>
<sequence>MSLRNHGYREVLKVLRKHGFVVRRQRGSHIILMHPDGRYATVPRHDPIKEPTLKSILDQAKISTEEFLREA</sequence>